<organism evidence="2 3">
    <name type="scientific">Plastorhodobacter daqingensis</name>
    <dbReference type="NCBI Taxonomy" id="1387281"/>
    <lineage>
        <taxon>Bacteria</taxon>
        <taxon>Pseudomonadati</taxon>
        <taxon>Pseudomonadota</taxon>
        <taxon>Alphaproteobacteria</taxon>
        <taxon>Rhodobacterales</taxon>
        <taxon>Paracoccaceae</taxon>
        <taxon>Plastorhodobacter</taxon>
    </lineage>
</organism>
<comment type="caution">
    <text evidence="2">The sequence shown here is derived from an EMBL/GenBank/DDBJ whole genome shotgun (WGS) entry which is preliminary data.</text>
</comment>
<feature type="transmembrane region" description="Helical" evidence="1">
    <location>
        <begin position="16"/>
        <end position="36"/>
    </location>
</feature>
<keyword evidence="1" id="KW-0472">Membrane</keyword>
<reference evidence="3" key="1">
    <citation type="journal article" date="2019" name="Int. J. Syst. Evol. Microbiol.">
        <title>The Global Catalogue of Microorganisms (GCM) 10K type strain sequencing project: providing services to taxonomists for standard genome sequencing and annotation.</title>
        <authorList>
            <consortium name="The Broad Institute Genomics Platform"/>
            <consortium name="The Broad Institute Genome Sequencing Center for Infectious Disease"/>
            <person name="Wu L."/>
            <person name="Ma J."/>
        </authorList>
    </citation>
    <scope>NUCLEOTIDE SEQUENCE [LARGE SCALE GENOMIC DNA]</scope>
    <source>
        <strain evidence="3">CGMCC 1.12750</strain>
    </source>
</reference>
<name>A0ABW2UKF4_9RHOB</name>
<keyword evidence="3" id="KW-1185">Reference proteome</keyword>
<evidence type="ECO:0000256" key="1">
    <source>
        <dbReference type="SAM" id="Phobius"/>
    </source>
</evidence>
<proteinExistence type="predicted"/>
<keyword evidence="1" id="KW-1133">Transmembrane helix</keyword>
<dbReference type="RefSeq" id="WP_377400642.1">
    <property type="nucleotide sequence ID" value="NZ_JBHTFQ010000002.1"/>
</dbReference>
<evidence type="ECO:0000313" key="3">
    <source>
        <dbReference type="Proteomes" id="UP001596516"/>
    </source>
</evidence>
<sequence>MLHQIKTILLRSPQMLLADTVGVLSLGLMLIAVLHLPDLI</sequence>
<evidence type="ECO:0000313" key="2">
    <source>
        <dbReference type="EMBL" id="MFC7703755.1"/>
    </source>
</evidence>
<accession>A0ABW2UKF4</accession>
<keyword evidence="1" id="KW-0812">Transmembrane</keyword>
<dbReference type="EMBL" id="JBHTFQ010000002">
    <property type="protein sequence ID" value="MFC7703755.1"/>
    <property type="molecule type" value="Genomic_DNA"/>
</dbReference>
<gene>
    <name evidence="2" type="ORF">ACFQXB_06070</name>
</gene>
<protein>
    <submittedName>
        <fullName evidence="2">Uncharacterized protein</fullName>
    </submittedName>
</protein>
<dbReference type="Proteomes" id="UP001596516">
    <property type="component" value="Unassembled WGS sequence"/>
</dbReference>